<dbReference type="AlphaFoldDB" id="A0A375J357"/>
<dbReference type="SUPFAM" id="SSF53649">
    <property type="entry name" value="Alkaline phosphatase-like"/>
    <property type="match status" value="1"/>
</dbReference>
<dbReference type="Pfam" id="PF00884">
    <property type="entry name" value="Sulfatase"/>
    <property type="match status" value="1"/>
</dbReference>
<evidence type="ECO:0000313" key="4">
    <source>
        <dbReference type="Proteomes" id="UP000256805"/>
    </source>
</evidence>
<dbReference type="PANTHER" id="PTHR46615">
    <property type="entry name" value="ARYLSULFATASE K"/>
    <property type="match status" value="1"/>
</dbReference>
<dbReference type="InterPro" id="IPR000917">
    <property type="entry name" value="Sulfatase_N"/>
</dbReference>
<name>A0A375J357_9BURK</name>
<dbReference type="CDD" id="cd16035">
    <property type="entry name" value="sulfatase_like"/>
    <property type="match status" value="1"/>
</dbReference>
<proteinExistence type="predicted"/>
<reference evidence="3 4" key="1">
    <citation type="submission" date="2018-01" db="EMBL/GenBank/DDBJ databases">
        <authorList>
            <person name="Gaut B.S."/>
            <person name="Morton B.R."/>
            <person name="Clegg M.T."/>
            <person name="Duvall M.R."/>
        </authorList>
    </citation>
    <scope>NUCLEOTIDE SEQUENCE [LARGE SCALE GENOMIC DNA]</scope>
    <source>
        <strain evidence="3">Cupriavidus taiwanensis cmp 52</strain>
    </source>
</reference>
<dbReference type="EC" id="3.1.6.1" evidence="3"/>
<accession>A0A375J357</accession>
<dbReference type="GO" id="GO:0015024">
    <property type="term" value="F:glucuronate-2-sulfatase activity"/>
    <property type="evidence" value="ECO:0007669"/>
    <property type="project" value="TreeGrafter"/>
</dbReference>
<gene>
    <name evidence="3" type="ORF">CBM2634_B100011</name>
</gene>
<protein>
    <submittedName>
        <fullName evidence="3">Arylsulfatase</fullName>
        <ecNumber evidence="3">3.1.6.1</ecNumber>
    </submittedName>
</protein>
<evidence type="ECO:0000259" key="2">
    <source>
        <dbReference type="Pfam" id="PF00884"/>
    </source>
</evidence>
<dbReference type="Proteomes" id="UP000256805">
    <property type="component" value="Unassembled WGS sequence"/>
</dbReference>
<keyword evidence="3" id="KW-0378">Hydrolase</keyword>
<evidence type="ECO:0000313" key="3">
    <source>
        <dbReference type="EMBL" id="SPR99618.1"/>
    </source>
</evidence>
<feature type="domain" description="Sulfatase N-terminal" evidence="2">
    <location>
        <begin position="76"/>
        <end position="436"/>
    </location>
</feature>
<dbReference type="InterPro" id="IPR017850">
    <property type="entry name" value="Alkaline_phosphatase_core_sf"/>
</dbReference>
<dbReference type="Gene3D" id="3.40.720.10">
    <property type="entry name" value="Alkaline Phosphatase, subunit A"/>
    <property type="match status" value="1"/>
</dbReference>
<dbReference type="PROSITE" id="PS51318">
    <property type="entry name" value="TAT"/>
    <property type="match status" value="1"/>
</dbReference>
<dbReference type="InterPro" id="IPR051849">
    <property type="entry name" value="GAG-degrading_sulfatase"/>
</dbReference>
<organism evidence="3 4">
    <name type="scientific">Cupriavidus taiwanensis</name>
    <dbReference type="NCBI Taxonomy" id="164546"/>
    <lineage>
        <taxon>Bacteria</taxon>
        <taxon>Pseudomonadati</taxon>
        <taxon>Pseudomonadota</taxon>
        <taxon>Betaproteobacteria</taxon>
        <taxon>Burkholderiales</taxon>
        <taxon>Burkholderiaceae</taxon>
        <taxon>Cupriavidus</taxon>
    </lineage>
</organism>
<feature type="region of interest" description="Disordered" evidence="1">
    <location>
        <begin position="1"/>
        <end position="24"/>
    </location>
</feature>
<sequence>MDGNQDRNRDGNRDGNQDGNQDGTLRLTRRAFLTAAGLGAIALGAGADKEANGAAPGLSATGQPAGRGSAPARPYNILFILVDQERYFRPGELPADYELPAHNRLMRRGTTFVNHRINSCVCTPSRSVLYTGQHIQQTRMFDNTNFPWIGSMSTEIRTVGDMLRDAGYYTAYKGKWHLHKEFETVNKLGTPTRIFTAEMESYGFSDYFGIGDIIAHTRGGYDHDGVIGAMGVSWLRSKGRELSGEGKPWFLALNLVNPHDVMFYDTDAPGTAVQPRRGITHVARDPVDPLYARQWKFELPASRKQALDAPGRPPAHRDFLRSHDALVGEIPNEDPRWRRRHNYYLNCIRDVDRNIAAVLSELDAAGLADSTIVILTSDHGDMDGAHQLHAKGAVSYREQNNVPLIVAHPAYQGGRQCRAVTSHLDIAPTLVAMAGVAEDRRAGIVKGLPGKDFSGLLAAPEKADVNAIRDGALFCYNMLAYIDGDFLNKAVAYMQSGGKPDQLKHAGIRPDLMKRGAVRAVYDGRYSFARYFSPKQHNRPATLEELYRFNDVELYDLQADPFETANLAAQGARHAELVLAMNEKLNRLIDSEVGEDRGQMLPGGIDAGWEVTAETMAGA</sequence>
<evidence type="ECO:0000256" key="1">
    <source>
        <dbReference type="SAM" id="MobiDB-lite"/>
    </source>
</evidence>
<dbReference type="PANTHER" id="PTHR46615:SF1">
    <property type="entry name" value="ARYLSULFATASE K"/>
    <property type="match status" value="1"/>
</dbReference>
<dbReference type="GO" id="GO:0004065">
    <property type="term" value="F:arylsulfatase activity"/>
    <property type="evidence" value="ECO:0007669"/>
    <property type="project" value="UniProtKB-EC"/>
</dbReference>
<feature type="compositionally biased region" description="Basic and acidic residues" evidence="1">
    <location>
        <begin position="1"/>
        <end position="16"/>
    </location>
</feature>
<dbReference type="RefSeq" id="WP_116385975.1">
    <property type="nucleotide sequence ID" value="NZ_LS483234.1"/>
</dbReference>
<dbReference type="InterPro" id="IPR006311">
    <property type="entry name" value="TAT_signal"/>
</dbReference>
<dbReference type="EMBL" id="OVTA01000033">
    <property type="protein sequence ID" value="SPR99618.1"/>
    <property type="molecule type" value="Genomic_DNA"/>
</dbReference>